<dbReference type="EMBL" id="GL573276">
    <property type="protein sequence ID" value="ELR02103.1"/>
    <property type="molecule type" value="Genomic_DNA"/>
</dbReference>
<name>L8FNT3_PSED2</name>
<keyword evidence="4" id="KW-1185">Reference proteome</keyword>
<proteinExistence type="predicted"/>
<dbReference type="HOGENOM" id="CLU_1468797_0_0_1"/>
<evidence type="ECO:0000259" key="2">
    <source>
        <dbReference type="Pfam" id="PF03108"/>
    </source>
</evidence>
<accession>L8FNT3</accession>
<dbReference type="InterPro" id="IPR004332">
    <property type="entry name" value="Transposase_MuDR"/>
</dbReference>
<organism evidence="3 4">
    <name type="scientific">Pseudogymnoascus destructans (strain ATCC MYA-4855 / 20631-21)</name>
    <name type="common">Bat white-nose syndrome fungus</name>
    <name type="synonym">Geomyces destructans</name>
    <dbReference type="NCBI Taxonomy" id="658429"/>
    <lineage>
        <taxon>Eukaryota</taxon>
        <taxon>Fungi</taxon>
        <taxon>Dikarya</taxon>
        <taxon>Ascomycota</taxon>
        <taxon>Pezizomycotina</taxon>
        <taxon>Leotiomycetes</taxon>
        <taxon>Thelebolales</taxon>
        <taxon>Thelebolaceae</taxon>
        <taxon>Pseudogymnoascus</taxon>
    </lineage>
</organism>
<dbReference type="AlphaFoldDB" id="L8FNT3"/>
<protein>
    <recommendedName>
        <fullName evidence="2">Transposase MuDR plant domain-containing protein</fullName>
    </recommendedName>
</protein>
<evidence type="ECO:0000256" key="1">
    <source>
        <dbReference type="SAM" id="MobiDB-lite"/>
    </source>
</evidence>
<feature type="region of interest" description="Disordered" evidence="1">
    <location>
        <begin position="119"/>
        <end position="160"/>
    </location>
</feature>
<reference evidence="4" key="1">
    <citation type="submission" date="2010-09" db="EMBL/GenBank/DDBJ databases">
        <title>The genome sequence of Geomyces destructans 20631-21.</title>
        <authorList>
            <consortium name="The Broad Institute Genome Sequencing Platform"/>
            <person name="Cuomo C.A."/>
            <person name="Blehert D.S."/>
            <person name="Lorch J.M."/>
            <person name="Young S.K."/>
            <person name="Zeng Q."/>
            <person name="Gargeya S."/>
            <person name="Fitzgerald M."/>
            <person name="Haas B."/>
            <person name="Abouelleil A."/>
            <person name="Alvarado L."/>
            <person name="Arachchi H.M."/>
            <person name="Berlin A."/>
            <person name="Brown A."/>
            <person name="Chapman S.B."/>
            <person name="Chen Z."/>
            <person name="Dunbar C."/>
            <person name="Freedman E."/>
            <person name="Gearin G."/>
            <person name="Gellesch M."/>
            <person name="Goldberg J."/>
            <person name="Griggs A."/>
            <person name="Gujja S."/>
            <person name="Heiman D."/>
            <person name="Howarth C."/>
            <person name="Larson L."/>
            <person name="Lui A."/>
            <person name="MacDonald P.J.P."/>
            <person name="Montmayeur A."/>
            <person name="Murphy C."/>
            <person name="Neiman D."/>
            <person name="Pearson M."/>
            <person name="Priest M."/>
            <person name="Roberts A."/>
            <person name="Saif S."/>
            <person name="Shea T."/>
            <person name="Shenoy N."/>
            <person name="Sisk P."/>
            <person name="Stolte C."/>
            <person name="Sykes S."/>
            <person name="Wortman J."/>
            <person name="Nusbaum C."/>
            <person name="Birren B."/>
        </authorList>
    </citation>
    <scope>NUCLEOTIDE SEQUENCE [LARGE SCALE GENOMIC DNA]</scope>
    <source>
        <strain evidence="4">ATCC MYA-4855 / 20631-21</strain>
    </source>
</reference>
<dbReference type="Proteomes" id="UP000011064">
    <property type="component" value="Unassembled WGS sequence"/>
</dbReference>
<sequence length="184" mass="19893">MGSRGSIETPKPPPPSLPPLHRTPLTPPRLPPSSDPLETPLGSSRARHKLPAPPLPPTMASLAELAAPVDGSEFLYLDAWSRALDDWAVKEKFSWRLQRRDKDGATAVCPEEGCAWHVRASPDDEQWNPPQPTAKREGSEGGCPASSKTPGSPGSRRTSAAWGSHCRCAGLGPHTLRHLRRAWA</sequence>
<feature type="compositionally biased region" description="Pro residues" evidence="1">
    <location>
        <begin position="25"/>
        <end position="34"/>
    </location>
</feature>
<evidence type="ECO:0000313" key="4">
    <source>
        <dbReference type="Proteomes" id="UP000011064"/>
    </source>
</evidence>
<evidence type="ECO:0000313" key="3">
    <source>
        <dbReference type="EMBL" id="ELR02103.1"/>
    </source>
</evidence>
<gene>
    <name evidence="3" type="ORF">GMDG_05263</name>
</gene>
<dbReference type="Pfam" id="PF03108">
    <property type="entry name" value="DBD_Tnp_Mut"/>
    <property type="match status" value="1"/>
</dbReference>
<dbReference type="VEuPathDB" id="FungiDB:GMDG_05263"/>
<feature type="domain" description="Transposase MuDR plant" evidence="2">
    <location>
        <begin position="71"/>
        <end position="122"/>
    </location>
</feature>
<feature type="compositionally biased region" description="Polar residues" evidence="1">
    <location>
        <begin position="146"/>
        <end position="158"/>
    </location>
</feature>
<dbReference type="InParanoid" id="L8FNT3"/>
<feature type="region of interest" description="Disordered" evidence="1">
    <location>
        <begin position="1"/>
        <end position="58"/>
    </location>
</feature>
<dbReference type="OrthoDB" id="1435097at2759"/>